<dbReference type="PANTHER" id="PTHR11699">
    <property type="entry name" value="ALDEHYDE DEHYDROGENASE-RELATED"/>
    <property type="match status" value="1"/>
</dbReference>
<dbReference type="PROSITE" id="PS00687">
    <property type="entry name" value="ALDEHYDE_DEHYDR_GLU"/>
    <property type="match status" value="1"/>
</dbReference>
<name>A0ABV8SS24_9GAMM</name>
<evidence type="ECO:0000313" key="6">
    <source>
        <dbReference type="Proteomes" id="UP001595904"/>
    </source>
</evidence>
<evidence type="ECO:0000256" key="2">
    <source>
        <dbReference type="PROSITE-ProRule" id="PRU10007"/>
    </source>
</evidence>
<organism evidence="5 6">
    <name type="scientific">Steroidobacter flavus</name>
    <dbReference type="NCBI Taxonomy" id="1842136"/>
    <lineage>
        <taxon>Bacteria</taxon>
        <taxon>Pseudomonadati</taxon>
        <taxon>Pseudomonadota</taxon>
        <taxon>Gammaproteobacteria</taxon>
        <taxon>Steroidobacterales</taxon>
        <taxon>Steroidobacteraceae</taxon>
        <taxon>Steroidobacter</taxon>
    </lineage>
</organism>
<proteinExistence type="inferred from homology"/>
<evidence type="ECO:0000256" key="3">
    <source>
        <dbReference type="RuleBase" id="RU003345"/>
    </source>
</evidence>
<evidence type="ECO:0000256" key="1">
    <source>
        <dbReference type="ARBA" id="ARBA00023002"/>
    </source>
</evidence>
<feature type="active site" evidence="2">
    <location>
        <position position="255"/>
    </location>
</feature>
<dbReference type="SUPFAM" id="SSF53720">
    <property type="entry name" value="ALDH-like"/>
    <property type="match status" value="1"/>
</dbReference>
<dbReference type="Gene3D" id="3.40.605.10">
    <property type="entry name" value="Aldehyde Dehydrogenase, Chain A, domain 1"/>
    <property type="match status" value="1"/>
</dbReference>
<comment type="caution">
    <text evidence="5">The sequence shown here is derived from an EMBL/GenBank/DDBJ whole genome shotgun (WGS) entry which is preliminary data.</text>
</comment>
<gene>
    <name evidence="5" type="ORF">ACFPN2_14560</name>
</gene>
<dbReference type="InterPro" id="IPR015590">
    <property type="entry name" value="Aldehyde_DH_dom"/>
</dbReference>
<accession>A0ABV8SS24</accession>
<dbReference type="Gene3D" id="3.40.309.10">
    <property type="entry name" value="Aldehyde Dehydrogenase, Chain A, domain 2"/>
    <property type="match status" value="1"/>
</dbReference>
<dbReference type="Pfam" id="PF00171">
    <property type="entry name" value="Aldedh"/>
    <property type="match status" value="1"/>
</dbReference>
<feature type="domain" description="Aldehyde dehydrogenase" evidence="4">
    <location>
        <begin position="19"/>
        <end position="481"/>
    </location>
</feature>
<dbReference type="InterPro" id="IPR016163">
    <property type="entry name" value="Ald_DH_C"/>
</dbReference>
<reference evidence="6" key="1">
    <citation type="journal article" date="2019" name="Int. J. Syst. Evol. Microbiol.">
        <title>The Global Catalogue of Microorganisms (GCM) 10K type strain sequencing project: providing services to taxonomists for standard genome sequencing and annotation.</title>
        <authorList>
            <consortium name="The Broad Institute Genomics Platform"/>
            <consortium name="The Broad Institute Genome Sequencing Center for Infectious Disease"/>
            <person name="Wu L."/>
            <person name="Ma J."/>
        </authorList>
    </citation>
    <scope>NUCLEOTIDE SEQUENCE [LARGE SCALE GENOMIC DNA]</scope>
    <source>
        <strain evidence="6">CGMCC 1.10759</strain>
    </source>
</reference>
<keyword evidence="6" id="KW-1185">Reference proteome</keyword>
<dbReference type="InterPro" id="IPR016161">
    <property type="entry name" value="Ald_DH/histidinol_DH"/>
</dbReference>
<dbReference type="RefSeq" id="WP_380597699.1">
    <property type="nucleotide sequence ID" value="NZ_JBHSDU010000003.1"/>
</dbReference>
<dbReference type="CDD" id="cd07114">
    <property type="entry name" value="ALDH_DhaS"/>
    <property type="match status" value="1"/>
</dbReference>
<sequence>MSSTDKWVEYPKLFIGGAWVEPEDGGMLESIDPSTGRPWALVAYGGAKDIDKAVAAARKAFGPWSRMPGHERAALMRRFADLYRERAPELAVLETRDNGRALRESRVDIGGHATAYHWYASMADKNAGRTIPIDDSVHAFTTRVPVGVVGAITPWNVPMMAAMWKLGPALAAGCTVVLKPAEQTPVTSLELGKLFEQAGFPPGVVNIVPGYGKGGAGERLVQHPDVNKIAFTGEGTTAQSILRAGADTLKRFTFELGGKAPHIIFADADIEQALNAATGSAWALCGQSCALGSRVLVERPVYDQVVAEFSRRAKKVRVGMPLLESTHMGPQAHSEQLTKTLSYIDIGRNEGAELVAGGRRLSEGELARGYFIEPTVFANVRNDMRIAREEIFGPVAALIPFDGEDEAIAMANDSSYGLAAGLWTRDVGRSLRVSSRIEAGIVWVNTYRFIRWSTPYGGFKASGWGRENGLEGFDAYLETRTTVISTAGRFPDAYAQ</sequence>
<evidence type="ECO:0000259" key="4">
    <source>
        <dbReference type="Pfam" id="PF00171"/>
    </source>
</evidence>
<dbReference type="EMBL" id="JBHSDU010000003">
    <property type="protein sequence ID" value="MFC4310312.1"/>
    <property type="molecule type" value="Genomic_DNA"/>
</dbReference>
<dbReference type="InterPro" id="IPR029510">
    <property type="entry name" value="Ald_DH_CS_GLU"/>
</dbReference>
<keyword evidence="1 3" id="KW-0560">Oxidoreductase</keyword>
<evidence type="ECO:0000313" key="5">
    <source>
        <dbReference type="EMBL" id="MFC4310312.1"/>
    </source>
</evidence>
<dbReference type="InterPro" id="IPR016162">
    <property type="entry name" value="Ald_DH_N"/>
</dbReference>
<protein>
    <submittedName>
        <fullName evidence="5">Aldehyde dehydrogenase</fullName>
    </submittedName>
</protein>
<dbReference type="Proteomes" id="UP001595904">
    <property type="component" value="Unassembled WGS sequence"/>
</dbReference>
<comment type="similarity">
    <text evidence="3">Belongs to the aldehyde dehydrogenase family.</text>
</comment>